<sequence>METKAMLPDSTQSEAIPQTSSAASNRPFSTKDDSSGSSGKVKKSDSFKKKKKRKSEEWTTKSSKKKKLGKEKSHKEQKSSKKSKKGHPAAKKAEPEEQDSDLDLENGLKPIRDYVKDREDMLGQMFKCVLKADKLRAMLPDILKDVKVEELQHLCLLQLEGMSKSRIMSILAGEEMQSSSNEEESDLDLEKNSSKIENADDNLINSEVVDSTSSLPQATLPVGDVEEVVSLDEAEEELAGEEIVRGDSGAKDHAGKAEEDDVVSQDGSLQDADSETHQRYCDEDADVEDDDDDDEDDPIRRSDEDSEADSVVEESFEEDQEEKAEKTAVGKVKKFRRIKIVRAEGEECEEGEITSDEVETDEESVLSRQEAEEVMQKPENDFVDATSPNIHAWADAEEGDATQESPESARVPQGCHGDTRECPPNPGNHGNNDDDNCENVSVDADGDTSPHIVVDVNSTKSAADASQDVTVGAVVNKILSSREEANAAPSTRIKEDIENESLIVFAKGNWEMESEENVGQNSDKECRVDHGIGEVNTEDDADVDCSKKIKDNASKSENSEDDSNRDTVENIKRVPQTAPPAMQAQGAPAKPSGRKVSQELEVLELELRARAIRSLMKRYGKDVG</sequence>
<name>A0A8B7Y9J9_ACAPL</name>
<keyword evidence="2" id="KW-1185">Reference proteome</keyword>
<feature type="compositionally biased region" description="Basic and acidic residues" evidence="1">
    <location>
        <begin position="522"/>
        <end position="532"/>
    </location>
</feature>
<dbReference type="AlphaFoldDB" id="A0A8B7Y9J9"/>
<dbReference type="OMA" id="AVIHIIE"/>
<evidence type="ECO:0000313" key="3">
    <source>
        <dbReference type="RefSeq" id="XP_022089232.1"/>
    </source>
</evidence>
<feature type="compositionally biased region" description="Basic and acidic residues" evidence="1">
    <location>
        <begin position="70"/>
        <end position="79"/>
    </location>
</feature>
<feature type="compositionally biased region" description="Acidic residues" evidence="1">
    <location>
        <begin position="283"/>
        <end position="297"/>
    </location>
</feature>
<feature type="compositionally biased region" description="Basic and acidic residues" evidence="1">
    <location>
        <begin position="242"/>
        <end position="257"/>
    </location>
</feature>
<feature type="region of interest" description="Disordered" evidence="1">
    <location>
        <begin position="1"/>
        <end position="105"/>
    </location>
</feature>
<feature type="compositionally biased region" description="Basic and acidic residues" evidence="1">
    <location>
        <begin position="544"/>
        <end position="572"/>
    </location>
</feature>
<dbReference type="KEGG" id="aplc:110978494"/>
<feature type="region of interest" description="Disordered" evidence="1">
    <location>
        <begin position="391"/>
        <end position="452"/>
    </location>
</feature>
<dbReference type="InterPro" id="IPR038991">
    <property type="entry name" value="CAAP1"/>
</dbReference>
<dbReference type="OrthoDB" id="10064012at2759"/>
<dbReference type="GeneID" id="110978494"/>
<protein>
    <submittedName>
        <fullName evidence="3">Uncharacterized protein LOC110978494</fullName>
    </submittedName>
</protein>
<gene>
    <name evidence="3" type="primary">LOC110978494</name>
</gene>
<proteinExistence type="predicted"/>
<evidence type="ECO:0000256" key="1">
    <source>
        <dbReference type="SAM" id="MobiDB-lite"/>
    </source>
</evidence>
<feature type="compositionally biased region" description="Low complexity" evidence="1">
    <location>
        <begin position="575"/>
        <end position="591"/>
    </location>
</feature>
<dbReference type="Pfam" id="PF15335">
    <property type="entry name" value="CAAP1"/>
    <property type="match status" value="1"/>
</dbReference>
<feature type="compositionally biased region" description="Polar residues" evidence="1">
    <location>
        <begin position="9"/>
        <end position="28"/>
    </location>
</feature>
<accession>A0A8B7Y9J9</accession>
<feature type="compositionally biased region" description="Basic residues" evidence="1">
    <location>
        <begin position="80"/>
        <end position="90"/>
    </location>
</feature>
<reference evidence="3" key="1">
    <citation type="submission" date="2025-08" db="UniProtKB">
        <authorList>
            <consortium name="RefSeq"/>
        </authorList>
    </citation>
    <scope>IDENTIFICATION</scope>
</reference>
<dbReference type="PANTHER" id="PTHR14740">
    <property type="entry name" value="CASPASE ACTIVITY AND APOPTOSIS INHIBITOR 1"/>
    <property type="match status" value="1"/>
</dbReference>
<dbReference type="RefSeq" id="XP_022089232.1">
    <property type="nucleotide sequence ID" value="XM_022233540.1"/>
</dbReference>
<organism evidence="2 3">
    <name type="scientific">Acanthaster planci</name>
    <name type="common">Crown-of-thorns starfish</name>
    <dbReference type="NCBI Taxonomy" id="133434"/>
    <lineage>
        <taxon>Eukaryota</taxon>
        <taxon>Metazoa</taxon>
        <taxon>Echinodermata</taxon>
        <taxon>Eleutherozoa</taxon>
        <taxon>Asterozoa</taxon>
        <taxon>Asteroidea</taxon>
        <taxon>Valvatacea</taxon>
        <taxon>Valvatida</taxon>
        <taxon>Acanthasteridae</taxon>
        <taxon>Acanthaster</taxon>
    </lineage>
</organism>
<feature type="region of interest" description="Disordered" evidence="1">
    <location>
        <begin position="233"/>
        <end position="331"/>
    </location>
</feature>
<dbReference type="PANTHER" id="PTHR14740:SF3">
    <property type="entry name" value="CASPASE ACTIVITY AND APOPTOSIS INHIBITOR 1"/>
    <property type="match status" value="1"/>
</dbReference>
<feature type="compositionally biased region" description="Acidic residues" evidence="1">
    <location>
        <begin position="304"/>
        <end position="322"/>
    </location>
</feature>
<dbReference type="Proteomes" id="UP000694845">
    <property type="component" value="Unplaced"/>
</dbReference>
<feature type="region of interest" description="Disordered" evidence="1">
    <location>
        <begin position="514"/>
        <end position="595"/>
    </location>
</feature>
<dbReference type="GO" id="GO:0042981">
    <property type="term" value="P:regulation of apoptotic process"/>
    <property type="evidence" value="ECO:0007669"/>
    <property type="project" value="InterPro"/>
</dbReference>
<evidence type="ECO:0000313" key="2">
    <source>
        <dbReference type="Proteomes" id="UP000694845"/>
    </source>
</evidence>